<keyword evidence="3" id="KW-0479">Metal-binding</keyword>
<comment type="pathway">
    <text evidence="1">Protein modification; protein ubiquitination.</text>
</comment>
<keyword evidence="6" id="KW-0833">Ubl conjugation pathway</keyword>
<keyword evidence="7" id="KW-0862">Zinc</keyword>
<gene>
    <name evidence="11" type="ORF">ALC53_13765</name>
</gene>
<reference evidence="11 12" key="1">
    <citation type="submission" date="2015-09" db="EMBL/GenBank/DDBJ databases">
        <title>Atta colombica WGS genome.</title>
        <authorList>
            <person name="Nygaard S."/>
            <person name="Hu H."/>
            <person name="Boomsma J."/>
            <person name="Zhang G."/>
        </authorList>
    </citation>
    <scope>NUCLEOTIDE SEQUENCE [LARGE SCALE GENOMIC DNA]</scope>
    <source>
        <strain evidence="11">Treedump-2</strain>
        <tissue evidence="11">Whole body</tissue>
    </source>
</reference>
<proteinExistence type="predicted"/>
<evidence type="ECO:0000256" key="6">
    <source>
        <dbReference type="ARBA" id="ARBA00022786"/>
    </source>
</evidence>
<evidence type="ECO:0000256" key="9">
    <source>
        <dbReference type="SAM" id="MobiDB-lite"/>
    </source>
</evidence>
<feature type="domain" description="RING-type" evidence="10">
    <location>
        <begin position="1278"/>
        <end position="1485"/>
    </location>
</feature>
<organism evidence="11 12">
    <name type="scientific">Atta colombica</name>
    <dbReference type="NCBI Taxonomy" id="520822"/>
    <lineage>
        <taxon>Eukaryota</taxon>
        <taxon>Metazoa</taxon>
        <taxon>Ecdysozoa</taxon>
        <taxon>Arthropoda</taxon>
        <taxon>Hexapoda</taxon>
        <taxon>Insecta</taxon>
        <taxon>Pterygota</taxon>
        <taxon>Neoptera</taxon>
        <taxon>Endopterygota</taxon>
        <taxon>Hymenoptera</taxon>
        <taxon>Apocrita</taxon>
        <taxon>Aculeata</taxon>
        <taxon>Formicoidea</taxon>
        <taxon>Formicidae</taxon>
        <taxon>Myrmicinae</taxon>
        <taxon>Atta</taxon>
    </lineage>
</organism>
<keyword evidence="5" id="KW-0863">Zinc-finger</keyword>
<keyword evidence="12" id="KW-1185">Reference proteome</keyword>
<dbReference type="InterPro" id="IPR051628">
    <property type="entry name" value="LUBAC_E3_Ligases"/>
</dbReference>
<dbReference type="Proteomes" id="UP000078540">
    <property type="component" value="Unassembled WGS sequence"/>
</dbReference>
<dbReference type="InterPro" id="IPR047545">
    <property type="entry name" value="BRcat_RBR_RNF216"/>
</dbReference>
<dbReference type="GO" id="GO:0016740">
    <property type="term" value="F:transferase activity"/>
    <property type="evidence" value="ECO:0007669"/>
    <property type="project" value="UniProtKB-KW"/>
</dbReference>
<dbReference type="InterPro" id="IPR044066">
    <property type="entry name" value="TRIAD_supradom"/>
</dbReference>
<dbReference type="InterPro" id="IPR047546">
    <property type="entry name" value="Rcat_RBR_RNF216"/>
</dbReference>
<evidence type="ECO:0000256" key="1">
    <source>
        <dbReference type="ARBA" id="ARBA00004906"/>
    </source>
</evidence>
<evidence type="ECO:0000256" key="3">
    <source>
        <dbReference type="ARBA" id="ARBA00022723"/>
    </source>
</evidence>
<keyword evidence="2" id="KW-0808">Transferase</keyword>
<dbReference type="Gene3D" id="1.20.120.1750">
    <property type="match status" value="1"/>
</dbReference>
<dbReference type="CDD" id="cd20353">
    <property type="entry name" value="Rcat_RBR_RNF216"/>
    <property type="match status" value="1"/>
</dbReference>
<evidence type="ECO:0000259" key="10">
    <source>
        <dbReference type="PROSITE" id="PS51873"/>
    </source>
</evidence>
<name>A0A195AUG8_9HYME</name>
<protein>
    <recommendedName>
        <fullName evidence="10">RING-type domain-containing protein</fullName>
    </recommendedName>
</protein>
<accession>A0A195AUG8</accession>
<dbReference type="Pfam" id="PF26200">
    <property type="entry name" value="Rcat_RNF216"/>
    <property type="match status" value="1"/>
</dbReference>
<feature type="coiled-coil region" evidence="8">
    <location>
        <begin position="1248"/>
        <end position="1283"/>
    </location>
</feature>
<dbReference type="EMBL" id="KQ976738">
    <property type="protein sequence ID" value="KYM75702.1"/>
    <property type="molecule type" value="Genomic_DNA"/>
</dbReference>
<feature type="region of interest" description="Disordered" evidence="9">
    <location>
        <begin position="370"/>
        <end position="389"/>
    </location>
</feature>
<evidence type="ECO:0000313" key="11">
    <source>
        <dbReference type="EMBL" id="KYM75702.1"/>
    </source>
</evidence>
<evidence type="ECO:0000256" key="5">
    <source>
        <dbReference type="ARBA" id="ARBA00022771"/>
    </source>
</evidence>
<evidence type="ECO:0000256" key="7">
    <source>
        <dbReference type="ARBA" id="ARBA00022833"/>
    </source>
</evidence>
<dbReference type="GO" id="GO:0008270">
    <property type="term" value="F:zinc ion binding"/>
    <property type="evidence" value="ECO:0007669"/>
    <property type="project" value="UniProtKB-KW"/>
</dbReference>
<keyword evidence="8" id="KW-0175">Coiled coil</keyword>
<dbReference type="SUPFAM" id="SSF57850">
    <property type="entry name" value="RING/U-box"/>
    <property type="match status" value="1"/>
</dbReference>
<evidence type="ECO:0000256" key="2">
    <source>
        <dbReference type="ARBA" id="ARBA00022679"/>
    </source>
</evidence>
<dbReference type="CDD" id="cd20339">
    <property type="entry name" value="BRcat_RBR_RNF216"/>
    <property type="match status" value="1"/>
</dbReference>
<dbReference type="PANTHER" id="PTHR22770:SF47">
    <property type="entry name" value="E3 UBIQUITIN-PROTEIN LIGASE RNF216"/>
    <property type="match status" value="1"/>
</dbReference>
<evidence type="ECO:0000256" key="8">
    <source>
        <dbReference type="SAM" id="Coils"/>
    </source>
</evidence>
<dbReference type="PROSITE" id="PS51873">
    <property type="entry name" value="TRIAD"/>
    <property type="match status" value="1"/>
</dbReference>
<evidence type="ECO:0000256" key="4">
    <source>
        <dbReference type="ARBA" id="ARBA00022737"/>
    </source>
</evidence>
<dbReference type="PANTHER" id="PTHR22770">
    <property type="entry name" value="UBIQUITIN CONJUGATING ENZYME 7 INTERACTING PROTEIN-RELATED"/>
    <property type="match status" value="1"/>
</dbReference>
<evidence type="ECO:0000313" key="12">
    <source>
        <dbReference type="Proteomes" id="UP000078540"/>
    </source>
</evidence>
<keyword evidence="4" id="KW-0677">Repeat</keyword>
<sequence>MLPRLKFLFSRSPPSARSPQIRPHPVTVSHLSSVSFFLQLPPSPHAAYSLIRKWKSGLCKVMDNDVFDNLLIQRQHLSMEERNLLKNTIYDMDAFHSMMDIILNKENNNIQNCLNIRNNPGSSIEEIPSEINHNTDCVSEQPEMPYSFVESVNTEVFNNPESSITEIQSEIGHNTDEVSEQLETLNSLVECVNSAEIFDNSKLATSEIQSKISVSTDNISEQSRTSNFSECINAEAVDNPGSSTMKVQSEMCHSTDNPVSTMEIQSEMRNTNDPESFVEIQSVHYSKYHSADKMYKQLEMPTSMDTNIDLPLSPKPSTSMEDPSEIPHSANKVFKQPKAMNFSRNHPSAEVIDVSSDSDTDTSGDFFKNFENSENSSENSTENFFENSFENSNDSYDDISIINTVNKTIIDEPIFSCSASQLNGNNDNISLINEIHVLSTGNDRQAADVNNKIQDRPKDIEENNNVLYIKKKRLNSSTPECSKYSEDTFLDMKDFYNLSNIDELIKDAKLIHALLPRYSYHSIHRKLTINRFARNRIELTLWDLLPKERPLPQFLKKRKCSNKISFIDHKKNFHIFLQEDQVDTNTALRKKEQLCMKNEVIADNRKLENIALVSSTDENNEMKKNMSEVAASNNMNDINQSIIPFKKTKLNHKSDESITSVKDDNNTCNINIVPNSKIFASPEVGTESKELHSIKHSEVRKTYESDRHSEFYKVHKVVAPAKLTLQSNFTTQKGEKFHKPITPILSPPKLKVLTKNTISTMSPIAVSIPICSIPKRMGPTNIMKQNKSIIVRPNLNEPIIVRPNSNSSISQYPIGGRFTTCPNVIKQNEPITYVSHLNSSLFAPTSTLPGTSSNDKRASDMRVVPLQHSMCQSINRVKIEPRIEPYVSKVIEKDGTKVVNAHTTKTLVVPATINTPSTSVAPAQNTSHLQKASSSNMTTSQVYDKGSLQQQSPILTQTKLIAMYDPSKMNCKVEQLEKKDAIGIKKFKIHTYMDKMEEVINNAEQKEIVLNEKATKIFVKLIPMFPTVKTSFIKKLCYDVKDDGRDEVTLVAALVETLLNCDQKNLSVEQVKPLETQATTSKSYDMNEQYADLLMIFPEADPVYLRKVAEEIYSDPERIKQFVQSKLENPDYPTRAQHLAKQKITQQQKQYTTDFQVKQFLEIFPDPFAYFEDDKRKCEFNPHAVDFLKYYFSKMRVNTLVKAYSQYMNNLSLTAKALEALNPDMKTKRYCNKTTVTEDIPFLQECAFIQHKAELKKYLDEVKAKEEQEFNELKAKNELLECQCCYDDECMPSKCSTCEDGHIFCNSCIIRSTDVVLGDGNTRVDCLLQCGSEFPLSILQRVLPPTKFSILLCKRQEAEVIAAGVDGLVSCPFCHFASIPPLEDKIFKCLNPECMKESCRLCKELNHIPLKCNEKKSESARLYLEEKMTQALVRKCYRCSRMFFKEEGCNKMTCVCGAQMCYICDKPVTDYKHFQGQGAERSNLCPLWSDDRRLNAEGVIKVCKETMKQIKEKDPHVDINVDALLPKLPPKSKGPHEDIQNAMMGLRDRIARQLQ</sequence>
<dbReference type="STRING" id="520822.A0A195AUG8"/>